<evidence type="ECO:0000256" key="2">
    <source>
        <dbReference type="SAM" id="Phobius"/>
    </source>
</evidence>
<feature type="region of interest" description="Disordered" evidence="1">
    <location>
        <begin position="636"/>
        <end position="661"/>
    </location>
</feature>
<evidence type="ECO:0000256" key="1">
    <source>
        <dbReference type="SAM" id="MobiDB-lite"/>
    </source>
</evidence>
<name>A0A5J4NJV7_9TREM</name>
<dbReference type="Proteomes" id="UP000324629">
    <property type="component" value="Unassembled WGS sequence"/>
</dbReference>
<keyword evidence="2" id="KW-0472">Membrane</keyword>
<organism evidence="3 4">
    <name type="scientific">Paragonimus westermani</name>
    <dbReference type="NCBI Taxonomy" id="34504"/>
    <lineage>
        <taxon>Eukaryota</taxon>
        <taxon>Metazoa</taxon>
        <taxon>Spiralia</taxon>
        <taxon>Lophotrochozoa</taxon>
        <taxon>Platyhelminthes</taxon>
        <taxon>Trematoda</taxon>
        <taxon>Digenea</taxon>
        <taxon>Plagiorchiida</taxon>
        <taxon>Troglotremata</taxon>
        <taxon>Troglotrematidae</taxon>
        <taxon>Paragonimus</taxon>
    </lineage>
</organism>
<evidence type="ECO:0000313" key="3">
    <source>
        <dbReference type="EMBL" id="KAA3675835.1"/>
    </source>
</evidence>
<dbReference type="EMBL" id="QNGE01002288">
    <property type="protein sequence ID" value="KAA3675835.1"/>
    <property type="molecule type" value="Genomic_DNA"/>
</dbReference>
<feature type="transmembrane region" description="Helical" evidence="2">
    <location>
        <begin position="141"/>
        <end position="164"/>
    </location>
</feature>
<accession>A0A5J4NJV7</accession>
<feature type="transmembrane region" description="Helical" evidence="2">
    <location>
        <begin position="114"/>
        <end position="135"/>
    </location>
</feature>
<feature type="transmembrane region" description="Helical" evidence="2">
    <location>
        <begin position="171"/>
        <end position="197"/>
    </location>
</feature>
<reference evidence="3 4" key="1">
    <citation type="journal article" date="2019" name="Gigascience">
        <title>Whole-genome sequence of the oriental lung fluke Paragonimus westermani.</title>
        <authorList>
            <person name="Oey H."/>
            <person name="Zakrzewski M."/>
            <person name="Narain K."/>
            <person name="Devi K.R."/>
            <person name="Agatsuma T."/>
            <person name="Nawaratna S."/>
            <person name="Gobert G.N."/>
            <person name="Jones M.K."/>
            <person name="Ragan M.A."/>
            <person name="McManus D.P."/>
            <person name="Krause L."/>
        </authorList>
    </citation>
    <scope>NUCLEOTIDE SEQUENCE [LARGE SCALE GENOMIC DNA]</scope>
    <source>
        <strain evidence="3 4">IND2009</strain>
    </source>
</reference>
<gene>
    <name evidence="3" type="ORF">DEA37_0000949</name>
</gene>
<comment type="caution">
    <text evidence="3">The sequence shown here is derived from an EMBL/GenBank/DDBJ whole genome shotgun (WGS) entry which is preliminary data.</text>
</comment>
<keyword evidence="2" id="KW-1133">Transmembrane helix</keyword>
<protein>
    <recommendedName>
        <fullName evidence="5">Transmembrane protein</fullName>
    </recommendedName>
</protein>
<sequence>MPDGVGPTTTSSRQLENHCHSRAPPNATYSPSPILDVCTLAAASNSGFPIPSSLVDDDENFCCICRPLCYLPKTRGPVCGKNCFPNSCDFACPPIACDCCWTRWHRHRLPNENLLVLSIIQLLCGFASIILFSVALTKAVFLYRMATGMWAGFLMLIAGVQGLITARRPVLCTIAGLLVVCALATLSACLLIGVSVAGTIEDGFVNHAGLRSQSPVLHSIKFTHAFHQSDDLIQSVGLSGLDQSGLWNSLNWTSVGPFRLRAISRDLMAHILDPHLRTCQVILHVLLLLVGILDSSVSLSIAVLCCRYVRAHPTSSWAQRNSQSNRTNIVSFDSATASQAAALLRSGDVNQFIGSGNLLLAVATDSLMEHESRLTRPMSNQPLAEPYLHHTVAPFLPESSRPALILTQAGTGSMAWTAARAAATLLDHNRSLTDSRFTEDGQHQPVPHVIPNPLSKRLRLRLPKRSKRPRLLFTSLNTPTVSTVMNPGNSDQLNTNTVPPYRPGNTLLYVIPSPTRDEPPMIFPPFPPTYSSLQRRPSTFALSRASEQSLPHTGSVSFGTRNCPSHRGASRHSSLNSSLLSRIFSLHETRRRLWSHHQRTHHPTARPPNHRAAASALMCAVDRLLQPVLIVEDPGVNSSVLPESVPVNPPKYSTLEDTETP</sequence>
<evidence type="ECO:0008006" key="5">
    <source>
        <dbReference type="Google" id="ProtNLM"/>
    </source>
</evidence>
<evidence type="ECO:0000313" key="4">
    <source>
        <dbReference type="Proteomes" id="UP000324629"/>
    </source>
</evidence>
<proteinExistence type="predicted"/>
<keyword evidence="4" id="KW-1185">Reference proteome</keyword>
<keyword evidence="2" id="KW-0812">Transmembrane</keyword>
<dbReference type="AlphaFoldDB" id="A0A5J4NJV7"/>